<feature type="domain" description="Fumarate lyase N-terminal" evidence="15">
    <location>
        <begin position="14"/>
        <end position="312"/>
    </location>
</feature>
<evidence type="ECO:0000256" key="8">
    <source>
        <dbReference type="ARBA" id="ARBA00023239"/>
    </source>
</evidence>
<gene>
    <name evidence="17" type="primary">purB</name>
    <name evidence="17" type="ORF">Q3V30_08405</name>
</gene>
<evidence type="ECO:0000256" key="3">
    <source>
        <dbReference type="ARBA" id="ARBA00008273"/>
    </source>
</evidence>
<name>A0AA50DME7_9GAMM</name>
<dbReference type="InterPro" id="IPR047136">
    <property type="entry name" value="PurB_bact"/>
</dbReference>
<dbReference type="CDD" id="cd01598">
    <property type="entry name" value="PurB"/>
    <property type="match status" value="1"/>
</dbReference>
<dbReference type="SUPFAM" id="SSF48557">
    <property type="entry name" value="L-aspartase-like"/>
    <property type="match status" value="1"/>
</dbReference>
<reference evidence="17 18" key="1">
    <citation type="submission" date="2023-07" db="EMBL/GenBank/DDBJ databases">
        <title>Pathogenic bacteria of pear tree diseases.</title>
        <authorList>
            <person name="Zhang Z."/>
            <person name="He L."/>
            <person name="Huang R."/>
        </authorList>
    </citation>
    <scope>NUCLEOTIDE SEQUENCE [LARGE SCALE GENOMIC DNA]</scope>
    <source>
        <strain evidence="17 18">DE2</strain>
    </source>
</reference>
<evidence type="ECO:0000259" key="15">
    <source>
        <dbReference type="Pfam" id="PF00206"/>
    </source>
</evidence>
<evidence type="ECO:0000256" key="12">
    <source>
        <dbReference type="ARBA" id="ARBA00049115"/>
    </source>
</evidence>
<dbReference type="Gene3D" id="1.10.40.30">
    <property type="entry name" value="Fumarase/aspartase (C-terminal domain)"/>
    <property type="match status" value="1"/>
</dbReference>
<evidence type="ECO:0000259" key="16">
    <source>
        <dbReference type="Pfam" id="PF08328"/>
    </source>
</evidence>
<dbReference type="Proteomes" id="UP001228139">
    <property type="component" value="Chromosome"/>
</dbReference>
<comment type="similarity">
    <text evidence="3 14">Belongs to the lyase 1 family. Adenylosuccinate lyase subfamily.</text>
</comment>
<dbReference type="GO" id="GO:0006188">
    <property type="term" value="P:IMP biosynthetic process"/>
    <property type="evidence" value="ECO:0007669"/>
    <property type="project" value="InterPro"/>
</dbReference>
<dbReference type="InterPro" id="IPR004769">
    <property type="entry name" value="Pur_lyase"/>
</dbReference>
<evidence type="ECO:0000256" key="14">
    <source>
        <dbReference type="RuleBase" id="RU361172"/>
    </source>
</evidence>
<comment type="function">
    <text evidence="10">Catalyzes two reactions in de novo purine nucleotide biosynthesis. Catalyzes the breakdown of 5-aminoimidazole- (N-succinylocarboxamide) ribotide (SAICAR or 2-[5-amino-1-(5-phospho-beta-D-ribosyl)imidazole-4-carboxamido]succinate) to 5-aminoimidazole-4-carboxamide ribotide (AICAR or 5-amino-1-(5-phospho-beta-D-ribosyl)imidazole-4-carboxamide) and fumarate, and of adenylosuccinate (ADS or N(6)-(1,2-dicarboxyethyl)-AMP) to adenosine monophosphate (AMP) and fumarate.</text>
</comment>
<dbReference type="Gene3D" id="1.10.275.10">
    <property type="entry name" value="Fumarase/aspartase (N-terminal domain)"/>
    <property type="match status" value="1"/>
</dbReference>
<dbReference type="PANTHER" id="PTHR43411:SF1">
    <property type="entry name" value="ADENYLOSUCCINATE LYASE"/>
    <property type="match status" value="1"/>
</dbReference>
<evidence type="ECO:0000256" key="9">
    <source>
        <dbReference type="ARBA" id="ARBA00024477"/>
    </source>
</evidence>
<dbReference type="InterPro" id="IPR020557">
    <property type="entry name" value="Fumarate_lyase_CS"/>
</dbReference>
<sequence length="456" mass="51525">MELSSLTAVSPVDGRYGDKVSPLRGIFSEYGLLKFRVEVEVRWLQKLAACAEIKEVPAFDADANAFLDAIVANFNEEDAARIKTIERTTNHDVKAVEYFLKEKVEPNAALHAVSEFIHFACTSEDINNLSHALMLETARREVIVPYWTKIIAAVKDLAVQYRDIPLLSRTHGQPATPSTLGKEMANVAYRFERQLRQLERIEMLGKINGAVGNYNAHIAAYPEVDWHQLSESFVTSLGITWNPYTTQIEPHDYIAELFDCMARFNTILIDFDRDVWGYIALNHFRQKTIAGEIGSSTMPHKVNPIDFENSEGNLGLANAVMQHLASKLPVSRWQRDLTDSTVLRNLGVGVGYALIAYQSTLKGISKLEVNRDRLLDELDHNWEVLAEPIQTVMRRYGIEKPYEKLKELTRGKRVDAAGMTAFIDSLALPEEEKARLKLMTPANYIGRAVQMVDELK</sequence>
<dbReference type="PROSITE" id="PS00163">
    <property type="entry name" value="FUMARATE_LYASES"/>
    <property type="match status" value="1"/>
</dbReference>
<comment type="catalytic activity">
    <reaction evidence="12">
        <text>N(6)-(1,2-dicarboxyethyl)-AMP = fumarate + AMP</text>
        <dbReference type="Rhea" id="RHEA:16853"/>
        <dbReference type="ChEBI" id="CHEBI:29806"/>
        <dbReference type="ChEBI" id="CHEBI:57567"/>
        <dbReference type="ChEBI" id="CHEBI:456215"/>
        <dbReference type="EC" id="4.3.2.2"/>
    </reaction>
    <physiologicalReaction direction="left-to-right" evidence="12">
        <dbReference type="Rhea" id="RHEA:16854"/>
    </physiologicalReaction>
</comment>
<dbReference type="RefSeq" id="WP_306212244.1">
    <property type="nucleotide sequence ID" value="NZ_CP132353.1"/>
</dbReference>
<evidence type="ECO:0000256" key="4">
    <source>
        <dbReference type="ARBA" id="ARBA00011668"/>
    </source>
</evidence>
<evidence type="ECO:0000256" key="5">
    <source>
        <dbReference type="ARBA" id="ARBA00012339"/>
    </source>
</evidence>
<feature type="domain" description="Adenylosuccinate lyase PurB C-terminal" evidence="16">
    <location>
        <begin position="331"/>
        <end position="445"/>
    </location>
</feature>
<dbReference type="NCBIfam" id="NF006764">
    <property type="entry name" value="PRK09285.1"/>
    <property type="match status" value="1"/>
</dbReference>
<dbReference type="GO" id="GO:0005829">
    <property type="term" value="C:cytosol"/>
    <property type="evidence" value="ECO:0007669"/>
    <property type="project" value="TreeGrafter"/>
</dbReference>
<keyword evidence="18" id="KW-1185">Reference proteome</keyword>
<comment type="pathway">
    <text evidence="1 14">Purine metabolism; IMP biosynthesis via de novo pathway; 5-amino-1-(5-phospho-D-ribosyl)imidazole-4-carboxamide from 5-amino-1-(5-phospho-D-ribosyl)imidazole-4-carboxylate: step 2/2.</text>
</comment>
<dbReference type="FunFam" id="1.10.40.30:FF:000004">
    <property type="entry name" value="Adenylosuccinate lyase"/>
    <property type="match status" value="1"/>
</dbReference>
<evidence type="ECO:0000256" key="1">
    <source>
        <dbReference type="ARBA" id="ARBA00004706"/>
    </source>
</evidence>
<organism evidence="17 18">
    <name type="scientific">Erwinia pyri</name>
    <dbReference type="NCBI Taxonomy" id="3062598"/>
    <lineage>
        <taxon>Bacteria</taxon>
        <taxon>Pseudomonadati</taxon>
        <taxon>Pseudomonadota</taxon>
        <taxon>Gammaproteobacteria</taxon>
        <taxon>Enterobacterales</taxon>
        <taxon>Erwiniaceae</taxon>
        <taxon>Erwinia</taxon>
    </lineage>
</organism>
<dbReference type="EMBL" id="CP132353">
    <property type="protein sequence ID" value="WLS80485.1"/>
    <property type="molecule type" value="Genomic_DNA"/>
</dbReference>
<evidence type="ECO:0000256" key="6">
    <source>
        <dbReference type="ARBA" id="ARBA00017058"/>
    </source>
</evidence>
<dbReference type="EC" id="4.3.2.2" evidence="5 13"/>
<comment type="subunit">
    <text evidence="4">Homotetramer. Residues from neighboring subunits contribute catalytic and substrate-binding residues to each active site.</text>
</comment>
<evidence type="ECO:0000256" key="7">
    <source>
        <dbReference type="ARBA" id="ARBA00022755"/>
    </source>
</evidence>
<dbReference type="PRINTS" id="PR00149">
    <property type="entry name" value="FUMRATELYASE"/>
</dbReference>
<evidence type="ECO:0000256" key="11">
    <source>
        <dbReference type="ARBA" id="ARBA00030717"/>
    </source>
</evidence>
<evidence type="ECO:0000313" key="18">
    <source>
        <dbReference type="Proteomes" id="UP001228139"/>
    </source>
</evidence>
<evidence type="ECO:0000313" key="17">
    <source>
        <dbReference type="EMBL" id="WLS80485.1"/>
    </source>
</evidence>
<proteinExistence type="inferred from homology"/>
<dbReference type="InterPro" id="IPR013539">
    <property type="entry name" value="PurB_C"/>
</dbReference>
<comment type="pathway">
    <text evidence="2 14">Purine metabolism; AMP biosynthesis via de novo pathway; AMP from IMP: step 2/2.</text>
</comment>
<dbReference type="FunFam" id="1.10.275.10:FF:000003">
    <property type="entry name" value="Adenylosuccinate lyase"/>
    <property type="match status" value="1"/>
</dbReference>
<protein>
    <recommendedName>
        <fullName evidence="6 13">Adenylosuccinate lyase</fullName>
        <shortName evidence="14">ASL</shortName>
        <ecNumber evidence="5 13">4.3.2.2</ecNumber>
    </recommendedName>
    <alternativeName>
        <fullName evidence="11 14">Adenylosuccinase</fullName>
    </alternativeName>
</protein>
<dbReference type="PANTHER" id="PTHR43411">
    <property type="entry name" value="ADENYLOSUCCINATE LYASE"/>
    <property type="match status" value="1"/>
</dbReference>
<dbReference type="AlphaFoldDB" id="A0AA50DME7"/>
<accession>A0AA50DME7</accession>
<keyword evidence="7 14" id="KW-0658">Purine biosynthesis</keyword>
<comment type="catalytic activity">
    <reaction evidence="9">
        <text>(2S)-2-[5-amino-1-(5-phospho-beta-D-ribosyl)imidazole-4-carboxamido]succinate = 5-amino-1-(5-phospho-beta-D-ribosyl)imidazole-4-carboxamide + fumarate</text>
        <dbReference type="Rhea" id="RHEA:23920"/>
        <dbReference type="ChEBI" id="CHEBI:29806"/>
        <dbReference type="ChEBI" id="CHEBI:58443"/>
        <dbReference type="ChEBI" id="CHEBI:58475"/>
        <dbReference type="EC" id="4.3.2.2"/>
    </reaction>
    <physiologicalReaction direction="left-to-right" evidence="9">
        <dbReference type="Rhea" id="RHEA:23921"/>
    </physiologicalReaction>
</comment>
<dbReference type="Pfam" id="PF00206">
    <property type="entry name" value="Lyase_1"/>
    <property type="match status" value="1"/>
</dbReference>
<evidence type="ECO:0000256" key="2">
    <source>
        <dbReference type="ARBA" id="ARBA00004734"/>
    </source>
</evidence>
<dbReference type="GO" id="GO:0004018">
    <property type="term" value="F:N6-(1,2-dicarboxyethyl)AMP AMP-lyase (fumarate-forming) activity"/>
    <property type="evidence" value="ECO:0007669"/>
    <property type="project" value="UniProtKB-UniRule"/>
</dbReference>
<evidence type="ECO:0000256" key="13">
    <source>
        <dbReference type="NCBIfam" id="TIGR00928"/>
    </source>
</evidence>
<dbReference type="InterPro" id="IPR022761">
    <property type="entry name" value="Fumarate_lyase_N"/>
</dbReference>
<keyword evidence="8 14" id="KW-0456">Lyase</keyword>
<dbReference type="FunFam" id="1.20.200.10:FF:000004">
    <property type="entry name" value="Adenylosuccinate lyase"/>
    <property type="match status" value="1"/>
</dbReference>
<dbReference type="NCBIfam" id="TIGR00928">
    <property type="entry name" value="purB"/>
    <property type="match status" value="1"/>
</dbReference>
<dbReference type="Pfam" id="PF08328">
    <property type="entry name" value="ASL_C"/>
    <property type="match status" value="1"/>
</dbReference>
<dbReference type="KEGG" id="epi:Q3V30_08405"/>
<dbReference type="InterPro" id="IPR024083">
    <property type="entry name" value="Fumarase/histidase_N"/>
</dbReference>
<dbReference type="InterPro" id="IPR008948">
    <property type="entry name" value="L-Aspartase-like"/>
</dbReference>
<dbReference type="Gene3D" id="1.20.200.10">
    <property type="entry name" value="Fumarase/aspartase (Central domain)"/>
    <property type="match status" value="1"/>
</dbReference>
<evidence type="ECO:0000256" key="10">
    <source>
        <dbReference type="ARBA" id="ARBA00025012"/>
    </source>
</evidence>
<dbReference type="InterPro" id="IPR000362">
    <property type="entry name" value="Fumarate_lyase_fam"/>
</dbReference>